<dbReference type="AlphaFoldDB" id="A0A9D4KV50"/>
<dbReference type="EMBL" id="JAIWYP010000003">
    <property type="protein sequence ID" value="KAH3846184.1"/>
    <property type="molecule type" value="Genomic_DNA"/>
</dbReference>
<evidence type="ECO:0000313" key="1">
    <source>
        <dbReference type="EMBL" id="KAH3846184.1"/>
    </source>
</evidence>
<comment type="caution">
    <text evidence="1">The sequence shown here is derived from an EMBL/GenBank/DDBJ whole genome shotgun (WGS) entry which is preliminary data.</text>
</comment>
<protein>
    <submittedName>
        <fullName evidence="1">Uncharacterized protein</fullName>
    </submittedName>
</protein>
<accession>A0A9D4KV50</accession>
<dbReference type="Proteomes" id="UP000828390">
    <property type="component" value="Unassembled WGS sequence"/>
</dbReference>
<reference evidence="1" key="2">
    <citation type="submission" date="2020-11" db="EMBL/GenBank/DDBJ databases">
        <authorList>
            <person name="McCartney M.A."/>
            <person name="Auch B."/>
            <person name="Kono T."/>
            <person name="Mallez S."/>
            <person name="Becker A."/>
            <person name="Gohl D.M."/>
            <person name="Silverstein K.A.T."/>
            <person name="Koren S."/>
            <person name="Bechman K.B."/>
            <person name="Herman A."/>
            <person name="Abrahante J.E."/>
            <person name="Garbe J."/>
        </authorList>
    </citation>
    <scope>NUCLEOTIDE SEQUENCE</scope>
    <source>
        <strain evidence="1">Duluth1</strain>
        <tissue evidence="1">Whole animal</tissue>
    </source>
</reference>
<organism evidence="1 2">
    <name type="scientific">Dreissena polymorpha</name>
    <name type="common">Zebra mussel</name>
    <name type="synonym">Mytilus polymorpha</name>
    <dbReference type="NCBI Taxonomy" id="45954"/>
    <lineage>
        <taxon>Eukaryota</taxon>
        <taxon>Metazoa</taxon>
        <taxon>Spiralia</taxon>
        <taxon>Lophotrochozoa</taxon>
        <taxon>Mollusca</taxon>
        <taxon>Bivalvia</taxon>
        <taxon>Autobranchia</taxon>
        <taxon>Heteroconchia</taxon>
        <taxon>Euheterodonta</taxon>
        <taxon>Imparidentia</taxon>
        <taxon>Neoheterodontei</taxon>
        <taxon>Myida</taxon>
        <taxon>Dreissenoidea</taxon>
        <taxon>Dreissenidae</taxon>
        <taxon>Dreissena</taxon>
    </lineage>
</organism>
<gene>
    <name evidence="1" type="ORF">DPMN_088482</name>
</gene>
<keyword evidence="2" id="KW-1185">Reference proteome</keyword>
<reference evidence="1" key="1">
    <citation type="journal article" date="2019" name="bioRxiv">
        <title>The Genome of the Zebra Mussel, Dreissena polymorpha: A Resource for Invasive Species Research.</title>
        <authorList>
            <person name="McCartney M.A."/>
            <person name="Auch B."/>
            <person name="Kono T."/>
            <person name="Mallez S."/>
            <person name="Zhang Y."/>
            <person name="Obille A."/>
            <person name="Becker A."/>
            <person name="Abrahante J.E."/>
            <person name="Garbe J."/>
            <person name="Badalamenti J.P."/>
            <person name="Herman A."/>
            <person name="Mangelson H."/>
            <person name="Liachko I."/>
            <person name="Sullivan S."/>
            <person name="Sone E.D."/>
            <person name="Koren S."/>
            <person name="Silverstein K.A.T."/>
            <person name="Beckman K.B."/>
            <person name="Gohl D.M."/>
        </authorList>
    </citation>
    <scope>NUCLEOTIDE SEQUENCE</scope>
    <source>
        <strain evidence="1">Duluth1</strain>
        <tissue evidence="1">Whole animal</tissue>
    </source>
</reference>
<name>A0A9D4KV50_DREPO</name>
<evidence type="ECO:0000313" key="2">
    <source>
        <dbReference type="Proteomes" id="UP000828390"/>
    </source>
</evidence>
<proteinExistence type="predicted"/>
<sequence>MATKGIINLQEFNSADTGAAECEIYKRNFLVHLDALGLHDKPGRQKVGVLLSNMGRECVNIYDSFIWMPEVFADEDNGIAHRPVEDRYDLDTVLTKFDHHFGVHNFRNIKRQKFLNTKRGQ</sequence>